<protein>
    <submittedName>
        <fullName evidence="1">Uncharacterized protein</fullName>
    </submittedName>
</protein>
<sequence length="257" mass="30115">MEVALFQIRWWCDMEVEVYHRYPPKLSKTKCEQDGFPSMGCKPAVDRLQDQPCAKLKLFMERHGILVSQYTCTRPLELLRSWIDEKLEDSYIRILRYIEQIKERNIRTIASCIASCPKNTFVQSYTAYSGQHAITNISKIAKSQPSVVVSRVKLALIEVGLSSRGYVITSTGRERNYPKFVHPHIEIKRHKPQSERSMDVPEMVKQYISNNSLRCNKCKQYGYNSRIIERKVCWRLAEAKIHRGKRRTIDRREKSEG</sequence>
<keyword evidence="2" id="KW-1185">Reference proteome</keyword>
<organism evidence="1 2">
    <name type="scientific">Carnegiea gigantea</name>
    <dbReference type="NCBI Taxonomy" id="171969"/>
    <lineage>
        <taxon>Eukaryota</taxon>
        <taxon>Viridiplantae</taxon>
        <taxon>Streptophyta</taxon>
        <taxon>Embryophyta</taxon>
        <taxon>Tracheophyta</taxon>
        <taxon>Spermatophyta</taxon>
        <taxon>Magnoliopsida</taxon>
        <taxon>eudicotyledons</taxon>
        <taxon>Gunneridae</taxon>
        <taxon>Pentapetalae</taxon>
        <taxon>Caryophyllales</taxon>
        <taxon>Cactineae</taxon>
        <taxon>Cactaceae</taxon>
        <taxon>Cactoideae</taxon>
        <taxon>Echinocereeae</taxon>
        <taxon>Carnegiea</taxon>
    </lineage>
</organism>
<evidence type="ECO:0000313" key="1">
    <source>
        <dbReference type="EMBL" id="KAJ8437777.1"/>
    </source>
</evidence>
<evidence type="ECO:0000313" key="2">
    <source>
        <dbReference type="Proteomes" id="UP001153076"/>
    </source>
</evidence>
<proteinExistence type="predicted"/>
<accession>A0A9Q1K7J6</accession>
<reference evidence="1" key="1">
    <citation type="submission" date="2022-04" db="EMBL/GenBank/DDBJ databases">
        <title>Carnegiea gigantea Genome sequencing and assembly v2.</title>
        <authorList>
            <person name="Copetti D."/>
            <person name="Sanderson M.J."/>
            <person name="Burquez A."/>
            <person name="Wojciechowski M.F."/>
        </authorList>
    </citation>
    <scope>NUCLEOTIDE SEQUENCE</scope>
    <source>
        <strain evidence="1">SGP5-SGP5p</strain>
        <tissue evidence="1">Aerial part</tissue>
    </source>
</reference>
<comment type="caution">
    <text evidence="1">The sequence shown here is derived from an EMBL/GenBank/DDBJ whole genome shotgun (WGS) entry which is preliminary data.</text>
</comment>
<name>A0A9Q1K7J6_9CARY</name>
<dbReference type="Proteomes" id="UP001153076">
    <property type="component" value="Unassembled WGS sequence"/>
</dbReference>
<dbReference type="EMBL" id="JAKOGI010000281">
    <property type="protein sequence ID" value="KAJ8437777.1"/>
    <property type="molecule type" value="Genomic_DNA"/>
</dbReference>
<gene>
    <name evidence="1" type="ORF">Cgig2_024081</name>
</gene>
<dbReference type="AlphaFoldDB" id="A0A9Q1K7J6"/>